<dbReference type="Proteomes" id="UP001212326">
    <property type="component" value="Chromosome"/>
</dbReference>
<keyword evidence="1" id="KW-0732">Signal</keyword>
<protein>
    <submittedName>
        <fullName evidence="2">Uncharacterized protein</fullName>
    </submittedName>
</protein>
<sequence>MLRRALTYVPAASMGVLALLAAGSPAQAAKAAQVTITNATQFTDTPPPWFRPTAAE</sequence>
<proteinExistence type="predicted"/>
<reference evidence="2 3" key="1">
    <citation type="submission" date="2022-12" db="EMBL/GenBank/DDBJ databases">
        <authorList>
            <person name="Mo P."/>
        </authorList>
    </citation>
    <scope>NUCLEOTIDE SEQUENCE [LARGE SCALE GENOMIC DNA]</scope>
    <source>
        <strain evidence="2 3">HUAS 2-6</strain>
    </source>
</reference>
<feature type="chain" id="PRO_5046998411" evidence="1">
    <location>
        <begin position="29"/>
        <end position="56"/>
    </location>
</feature>
<name>A0ABY7PEU3_9ACTN</name>
<keyword evidence="3" id="KW-1185">Reference proteome</keyword>
<accession>A0ABY7PEU3</accession>
<evidence type="ECO:0000256" key="1">
    <source>
        <dbReference type="SAM" id="SignalP"/>
    </source>
</evidence>
<dbReference type="EMBL" id="CP115300">
    <property type="protein sequence ID" value="WBO68685.1"/>
    <property type="molecule type" value="Genomic_DNA"/>
</dbReference>
<evidence type="ECO:0000313" key="2">
    <source>
        <dbReference type="EMBL" id="WBO68685.1"/>
    </source>
</evidence>
<evidence type="ECO:0000313" key="3">
    <source>
        <dbReference type="Proteomes" id="UP001212326"/>
    </source>
</evidence>
<organism evidence="2 3">
    <name type="scientific">Streptomyces camelliae</name>
    <dbReference type="NCBI Taxonomy" id="3004093"/>
    <lineage>
        <taxon>Bacteria</taxon>
        <taxon>Bacillati</taxon>
        <taxon>Actinomycetota</taxon>
        <taxon>Actinomycetes</taxon>
        <taxon>Kitasatosporales</taxon>
        <taxon>Streptomycetaceae</taxon>
        <taxon>Streptomyces</taxon>
    </lineage>
</organism>
<dbReference type="RefSeq" id="WP_270085913.1">
    <property type="nucleotide sequence ID" value="NZ_CP115300.1"/>
</dbReference>
<feature type="signal peptide" evidence="1">
    <location>
        <begin position="1"/>
        <end position="28"/>
    </location>
</feature>
<gene>
    <name evidence="2" type="ORF">O1G22_40700</name>
</gene>